<reference evidence="2" key="1">
    <citation type="journal article" date="2021" name="PeerJ">
        <title>Extensive microbial diversity within the chicken gut microbiome revealed by metagenomics and culture.</title>
        <authorList>
            <person name="Gilroy R."/>
            <person name="Ravi A."/>
            <person name="Getino M."/>
            <person name="Pursley I."/>
            <person name="Horton D.L."/>
            <person name="Alikhan N.F."/>
            <person name="Baker D."/>
            <person name="Gharbi K."/>
            <person name="Hall N."/>
            <person name="Watson M."/>
            <person name="Adriaenssens E.M."/>
            <person name="Foster-Nyarko E."/>
            <person name="Jarju S."/>
            <person name="Secka A."/>
            <person name="Antonio M."/>
            <person name="Oren A."/>
            <person name="Chaudhuri R.R."/>
            <person name="La Ragione R."/>
            <person name="Hildebrand F."/>
            <person name="Pallen M.J."/>
        </authorList>
    </citation>
    <scope>NUCLEOTIDE SEQUENCE</scope>
    <source>
        <strain evidence="2">14975</strain>
    </source>
</reference>
<keyword evidence="1" id="KW-0472">Membrane</keyword>
<keyword evidence="1" id="KW-0812">Transmembrane</keyword>
<dbReference type="AlphaFoldDB" id="A0A9D1VC32"/>
<sequence length="95" mass="10685">MNTRNAASNRLRSEMPRHRDAAFERGAGRRRAVDTLEPSEDVLERRRRHHLVGARAASHGSDVKGAFGENLFMLIALLAVIYGLYRLGLHVLIHS</sequence>
<gene>
    <name evidence="2" type="ORF">H9862_05540</name>
</gene>
<comment type="caution">
    <text evidence="2">The sequence shown here is derived from an EMBL/GenBank/DDBJ whole genome shotgun (WGS) entry which is preliminary data.</text>
</comment>
<evidence type="ECO:0000313" key="3">
    <source>
        <dbReference type="Proteomes" id="UP000823964"/>
    </source>
</evidence>
<reference evidence="2" key="2">
    <citation type="submission" date="2021-04" db="EMBL/GenBank/DDBJ databases">
        <authorList>
            <person name="Gilroy R."/>
        </authorList>
    </citation>
    <scope>NUCLEOTIDE SEQUENCE</scope>
    <source>
        <strain evidence="2">14975</strain>
    </source>
</reference>
<feature type="transmembrane region" description="Helical" evidence="1">
    <location>
        <begin position="71"/>
        <end position="93"/>
    </location>
</feature>
<name>A0A9D1VC32_9BACT</name>
<evidence type="ECO:0000256" key="1">
    <source>
        <dbReference type="SAM" id="Phobius"/>
    </source>
</evidence>
<evidence type="ECO:0000313" key="2">
    <source>
        <dbReference type="EMBL" id="HIX20050.1"/>
    </source>
</evidence>
<protein>
    <submittedName>
        <fullName evidence="2">Uncharacterized protein</fullName>
    </submittedName>
</protein>
<dbReference type="EMBL" id="DXFQ01000097">
    <property type="protein sequence ID" value="HIX20050.1"/>
    <property type="molecule type" value="Genomic_DNA"/>
</dbReference>
<keyword evidence="1" id="KW-1133">Transmembrane helix</keyword>
<dbReference type="Proteomes" id="UP000823964">
    <property type="component" value="Unassembled WGS sequence"/>
</dbReference>
<proteinExistence type="predicted"/>
<accession>A0A9D1VC32</accession>
<organism evidence="2 3">
    <name type="scientific">Candidatus Akkermansia intestinigallinarum</name>
    <dbReference type="NCBI Taxonomy" id="2838431"/>
    <lineage>
        <taxon>Bacteria</taxon>
        <taxon>Pseudomonadati</taxon>
        <taxon>Verrucomicrobiota</taxon>
        <taxon>Verrucomicrobiia</taxon>
        <taxon>Verrucomicrobiales</taxon>
        <taxon>Akkermansiaceae</taxon>
        <taxon>Akkermansia</taxon>
    </lineage>
</organism>